<dbReference type="Proteomes" id="UP001420932">
    <property type="component" value="Unassembled WGS sequence"/>
</dbReference>
<reference evidence="3 4" key="1">
    <citation type="submission" date="2024-01" db="EMBL/GenBank/DDBJ databases">
        <title>Genome assemblies of Stephania.</title>
        <authorList>
            <person name="Yang L."/>
        </authorList>
    </citation>
    <scope>NUCLEOTIDE SEQUENCE [LARGE SCALE GENOMIC DNA]</scope>
    <source>
        <strain evidence="3">YNDBR</strain>
        <tissue evidence="3">Leaf</tissue>
    </source>
</reference>
<accession>A0AAP0EVY2</accession>
<feature type="compositionally biased region" description="Polar residues" evidence="1">
    <location>
        <begin position="44"/>
        <end position="60"/>
    </location>
</feature>
<dbReference type="EMBL" id="JBBNAF010000011">
    <property type="protein sequence ID" value="KAK9097832.1"/>
    <property type="molecule type" value="Genomic_DNA"/>
</dbReference>
<evidence type="ECO:0000313" key="3">
    <source>
        <dbReference type="EMBL" id="KAK9097832.1"/>
    </source>
</evidence>
<evidence type="ECO:0000313" key="4">
    <source>
        <dbReference type="Proteomes" id="UP001420932"/>
    </source>
</evidence>
<protein>
    <submittedName>
        <fullName evidence="3">Uncharacterized protein</fullName>
    </submittedName>
</protein>
<proteinExistence type="predicted"/>
<feature type="region of interest" description="Disordered" evidence="1">
    <location>
        <begin position="39"/>
        <end position="60"/>
    </location>
</feature>
<keyword evidence="4" id="KW-1185">Reference proteome</keyword>
<evidence type="ECO:0000256" key="1">
    <source>
        <dbReference type="SAM" id="MobiDB-lite"/>
    </source>
</evidence>
<sequence length="99" mass="10774">MKGRLISLVLVLGLALLACDGSAREIFFNGRLSHNDEAHHLQRQKQGSRNSDTLKSSYGSSRIGVKGGAVHGLLFKNSKNTTLDDKRVVPTGPNPLHNR</sequence>
<name>A0AAP0EVY2_9MAGN</name>
<dbReference type="AlphaFoldDB" id="A0AAP0EVY2"/>
<feature type="signal peptide" evidence="2">
    <location>
        <begin position="1"/>
        <end position="23"/>
    </location>
</feature>
<organism evidence="3 4">
    <name type="scientific">Stephania yunnanensis</name>
    <dbReference type="NCBI Taxonomy" id="152371"/>
    <lineage>
        <taxon>Eukaryota</taxon>
        <taxon>Viridiplantae</taxon>
        <taxon>Streptophyta</taxon>
        <taxon>Embryophyta</taxon>
        <taxon>Tracheophyta</taxon>
        <taxon>Spermatophyta</taxon>
        <taxon>Magnoliopsida</taxon>
        <taxon>Ranunculales</taxon>
        <taxon>Menispermaceae</taxon>
        <taxon>Menispermoideae</taxon>
        <taxon>Cissampelideae</taxon>
        <taxon>Stephania</taxon>
    </lineage>
</organism>
<gene>
    <name evidence="3" type="ORF">Syun_024877</name>
</gene>
<comment type="caution">
    <text evidence="3">The sequence shown here is derived from an EMBL/GenBank/DDBJ whole genome shotgun (WGS) entry which is preliminary data.</text>
</comment>
<dbReference type="PROSITE" id="PS51257">
    <property type="entry name" value="PROKAR_LIPOPROTEIN"/>
    <property type="match status" value="1"/>
</dbReference>
<keyword evidence="2" id="KW-0732">Signal</keyword>
<feature type="chain" id="PRO_5043026000" evidence="2">
    <location>
        <begin position="24"/>
        <end position="99"/>
    </location>
</feature>
<evidence type="ECO:0000256" key="2">
    <source>
        <dbReference type="SAM" id="SignalP"/>
    </source>
</evidence>